<dbReference type="EMBL" id="FNTH01000001">
    <property type="protein sequence ID" value="SEC34185.1"/>
    <property type="molecule type" value="Genomic_DNA"/>
</dbReference>
<keyword evidence="3" id="KW-0029">Amino-acid transport</keyword>
<dbReference type="SUPFAM" id="SSF53822">
    <property type="entry name" value="Periplasmic binding protein-like I"/>
    <property type="match status" value="1"/>
</dbReference>
<evidence type="ECO:0000313" key="6">
    <source>
        <dbReference type="EMBL" id="SEC34185.1"/>
    </source>
</evidence>
<dbReference type="RefSeq" id="WP_092115030.1">
    <property type="nucleotide sequence ID" value="NZ_FNTH01000001.1"/>
</dbReference>
<keyword evidence="2 4" id="KW-0732">Signal</keyword>
<protein>
    <submittedName>
        <fullName evidence="6">Amino acid/amide ABC transporter substrate-binding protein, HAAT family</fullName>
    </submittedName>
</protein>
<evidence type="ECO:0000256" key="4">
    <source>
        <dbReference type="SAM" id="SignalP"/>
    </source>
</evidence>
<organism evidence="6 7">
    <name type="scientific">Bradyrhizobium erythrophlei</name>
    <dbReference type="NCBI Taxonomy" id="1437360"/>
    <lineage>
        <taxon>Bacteria</taxon>
        <taxon>Pseudomonadati</taxon>
        <taxon>Pseudomonadota</taxon>
        <taxon>Alphaproteobacteria</taxon>
        <taxon>Hyphomicrobiales</taxon>
        <taxon>Nitrobacteraceae</taxon>
        <taxon>Bradyrhizobium</taxon>
    </lineage>
</organism>
<evidence type="ECO:0000256" key="3">
    <source>
        <dbReference type="ARBA" id="ARBA00022970"/>
    </source>
</evidence>
<reference evidence="6 7" key="1">
    <citation type="submission" date="2016-10" db="EMBL/GenBank/DDBJ databases">
        <authorList>
            <person name="de Groot N.N."/>
        </authorList>
    </citation>
    <scope>NUCLEOTIDE SEQUENCE [LARGE SCALE GENOMIC DNA]</scope>
    <source>
        <strain evidence="6 7">MT12</strain>
    </source>
</reference>
<name>A0A1H4RQG5_9BRAD</name>
<dbReference type="InterPro" id="IPR028081">
    <property type="entry name" value="Leu-bd"/>
</dbReference>
<evidence type="ECO:0000256" key="2">
    <source>
        <dbReference type="ARBA" id="ARBA00022729"/>
    </source>
</evidence>
<keyword evidence="3" id="KW-0813">Transport</keyword>
<accession>A0A1H4RQG5</accession>
<feature type="chain" id="PRO_5011490838" evidence="4">
    <location>
        <begin position="23"/>
        <end position="406"/>
    </location>
</feature>
<feature type="domain" description="Leucine-binding protein" evidence="5">
    <location>
        <begin position="29"/>
        <end position="367"/>
    </location>
</feature>
<evidence type="ECO:0000256" key="1">
    <source>
        <dbReference type="ARBA" id="ARBA00010062"/>
    </source>
</evidence>
<sequence>MRSIAAALTAVLCLAAVGSVRAQVSGDVVRIGVINDMSGLYSDLGGEGSVEAARLAIEDFGPTVLGKKVELMSADHQNKPDIASGIVRRWIDENGVDLIADGGNSATALAIQAITREKKRIFVISGPGSSDLTGKQCSPYGFHFTYSTYAEASAVTKAMLKKGADTWFFLTADYAFGHALERDASSFVATAGSKVVGSVRHPLGASDLSSFLLQAQNSKAKVIALANAGGDTVNSLKQAAEFGIGKSADQNIVALLMLITDVHSLGLEAAQGIIYATSFSWTQNEVTRTFGHRFMARRHGQAPTMIQAGVYSGVMHYLKAVQAAGTDDPGAVAGAMRKLLVNDFMTQNAQIREDGQVMRSMYLVQAKSPSESREPWDYEKVIATISPDEAWRPLAEGGCPFVTKAQ</sequence>
<dbReference type="PANTHER" id="PTHR30483">
    <property type="entry name" value="LEUCINE-SPECIFIC-BINDING PROTEIN"/>
    <property type="match status" value="1"/>
</dbReference>
<comment type="similarity">
    <text evidence="1">Belongs to the leucine-binding protein family.</text>
</comment>
<dbReference type="InterPro" id="IPR028082">
    <property type="entry name" value="Peripla_BP_I"/>
</dbReference>
<dbReference type="OrthoDB" id="5794591at2"/>
<dbReference type="PANTHER" id="PTHR30483:SF6">
    <property type="entry name" value="PERIPLASMIC BINDING PROTEIN OF ABC TRANSPORTER FOR NATURAL AMINO ACIDS"/>
    <property type="match status" value="1"/>
</dbReference>
<feature type="signal peptide" evidence="4">
    <location>
        <begin position="1"/>
        <end position="22"/>
    </location>
</feature>
<dbReference type="AlphaFoldDB" id="A0A1H4RQG5"/>
<dbReference type="CDD" id="cd06327">
    <property type="entry name" value="PBP1_SBP-like"/>
    <property type="match status" value="1"/>
</dbReference>
<dbReference type="Gene3D" id="3.40.50.2300">
    <property type="match status" value="2"/>
</dbReference>
<gene>
    <name evidence="6" type="ORF">SAMN05444164_1603</name>
</gene>
<dbReference type="InterPro" id="IPR051010">
    <property type="entry name" value="BCAA_transport"/>
</dbReference>
<evidence type="ECO:0000313" key="7">
    <source>
        <dbReference type="Proteomes" id="UP000198992"/>
    </source>
</evidence>
<proteinExistence type="inferred from homology"/>
<dbReference type="Pfam" id="PF13458">
    <property type="entry name" value="Peripla_BP_6"/>
    <property type="match status" value="1"/>
</dbReference>
<dbReference type="Proteomes" id="UP000198992">
    <property type="component" value="Unassembled WGS sequence"/>
</dbReference>
<dbReference type="GO" id="GO:0006865">
    <property type="term" value="P:amino acid transport"/>
    <property type="evidence" value="ECO:0007669"/>
    <property type="project" value="UniProtKB-KW"/>
</dbReference>
<evidence type="ECO:0000259" key="5">
    <source>
        <dbReference type="Pfam" id="PF13458"/>
    </source>
</evidence>